<accession>A0A067E722</accession>
<evidence type="ECO:0000259" key="8">
    <source>
        <dbReference type="PROSITE" id="PS51795"/>
    </source>
</evidence>
<keyword evidence="5" id="KW-0863">Zinc-finger</keyword>
<evidence type="ECO:0000256" key="7">
    <source>
        <dbReference type="SAM" id="MobiDB-lite"/>
    </source>
</evidence>
<feature type="zinc finger region" description="FLZ-type" evidence="6">
    <location>
        <begin position="109"/>
        <end position="138"/>
    </location>
</feature>
<comment type="subcellular location">
    <subcellularLocation>
        <location evidence="1">Cytoplasm</location>
    </subcellularLocation>
</comment>
<dbReference type="GO" id="GO:0005737">
    <property type="term" value="C:cytoplasm"/>
    <property type="evidence" value="ECO:0007669"/>
    <property type="project" value="UniProtKB-SubCell"/>
</dbReference>
<evidence type="ECO:0000313" key="9">
    <source>
        <dbReference type="EMBL" id="KDO47042.1"/>
    </source>
</evidence>
<dbReference type="GO" id="GO:0008270">
    <property type="term" value="F:zinc ion binding"/>
    <property type="evidence" value="ECO:0007669"/>
    <property type="project" value="UniProtKB-KW"/>
</dbReference>
<keyword evidence="5" id="KW-0862">Zinc</keyword>
<name>A0A067E722_CITSI</name>
<dbReference type="EMBL" id="KK785193">
    <property type="protein sequence ID" value="KDO47042.1"/>
    <property type="molecule type" value="Genomic_DNA"/>
</dbReference>
<gene>
    <name evidence="9" type="ORF">CISIN_1g030226mg</name>
</gene>
<sequence length="138" mass="15756">MLLGKRPRPPIKRTTSMTGITVDITNVESDGPSDHHHRQQQQQQQHQSAPAAAAATHHQMMNFGYDDDNNFMYDHQPFFAAMVSPRNNYQQQQRSTIGRSSNELIETAHFLRTCGLCNRRLAPGKDIYMYRYGGHGLL</sequence>
<evidence type="ECO:0000256" key="6">
    <source>
        <dbReference type="PROSITE-ProRule" id="PRU01131"/>
    </source>
</evidence>
<organism evidence="9 10">
    <name type="scientific">Citrus sinensis</name>
    <name type="common">Sweet orange</name>
    <name type="synonym">Citrus aurantium var. sinensis</name>
    <dbReference type="NCBI Taxonomy" id="2711"/>
    <lineage>
        <taxon>Eukaryota</taxon>
        <taxon>Viridiplantae</taxon>
        <taxon>Streptophyta</taxon>
        <taxon>Embryophyta</taxon>
        <taxon>Tracheophyta</taxon>
        <taxon>Spermatophyta</taxon>
        <taxon>Magnoliopsida</taxon>
        <taxon>eudicotyledons</taxon>
        <taxon>Gunneridae</taxon>
        <taxon>Pentapetalae</taxon>
        <taxon>rosids</taxon>
        <taxon>malvids</taxon>
        <taxon>Sapindales</taxon>
        <taxon>Rutaceae</taxon>
        <taxon>Aurantioideae</taxon>
        <taxon>Citrus</taxon>
    </lineage>
</organism>
<evidence type="ECO:0000256" key="3">
    <source>
        <dbReference type="ARBA" id="ARBA00022490"/>
    </source>
</evidence>
<dbReference type="Pfam" id="PF04570">
    <property type="entry name" value="zf-FLZ"/>
    <property type="match status" value="1"/>
</dbReference>
<keyword evidence="3" id="KW-0963">Cytoplasm</keyword>
<evidence type="ECO:0000256" key="1">
    <source>
        <dbReference type="ARBA" id="ARBA00004496"/>
    </source>
</evidence>
<feature type="domain" description="FLZ-type" evidence="8">
    <location>
        <begin position="109"/>
        <end position="138"/>
    </location>
</feature>
<feature type="compositionally biased region" description="Polar residues" evidence="7">
    <location>
        <begin position="13"/>
        <end position="28"/>
    </location>
</feature>
<dbReference type="PANTHER" id="PTHR33059:SF76">
    <property type="entry name" value="FCS-LIKE ZINC FINGER 7"/>
    <property type="match status" value="1"/>
</dbReference>
<dbReference type="PANTHER" id="PTHR33059">
    <property type="entry name" value="FCS-LIKE ZINC FINGER 5"/>
    <property type="match status" value="1"/>
</dbReference>
<comment type="similarity">
    <text evidence="2">Belongs to the FLZ family.</text>
</comment>
<evidence type="ECO:0000313" key="10">
    <source>
        <dbReference type="Proteomes" id="UP000027120"/>
    </source>
</evidence>
<evidence type="ECO:0000256" key="2">
    <source>
        <dbReference type="ARBA" id="ARBA00009374"/>
    </source>
</evidence>
<dbReference type="Proteomes" id="UP000027120">
    <property type="component" value="Unassembled WGS sequence"/>
</dbReference>
<protein>
    <recommendedName>
        <fullName evidence="8">FLZ-type domain-containing protein</fullName>
    </recommendedName>
</protein>
<dbReference type="InterPro" id="IPR007650">
    <property type="entry name" value="Zf-FLZ_dom"/>
</dbReference>
<proteinExistence type="inferred from homology"/>
<feature type="compositionally biased region" description="Basic residues" evidence="7">
    <location>
        <begin position="1"/>
        <end position="11"/>
    </location>
</feature>
<dbReference type="AlphaFoldDB" id="A0A067E722"/>
<evidence type="ECO:0000256" key="5">
    <source>
        <dbReference type="ARBA" id="ARBA00022771"/>
    </source>
</evidence>
<keyword evidence="4" id="KW-0479">Metal-binding</keyword>
<reference evidence="9 10" key="1">
    <citation type="submission" date="2014-04" db="EMBL/GenBank/DDBJ databases">
        <authorList>
            <consortium name="International Citrus Genome Consortium"/>
            <person name="Gmitter F."/>
            <person name="Chen C."/>
            <person name="Farmerie W."/>
            <person name="Harkins T."/>
            <person name="Desany B."/>
            <person name="Mohiuddin M."/>
            <person name="Kodira C."/>
            <person name="Borodovsky M."/>
            <person name="Lomsadze A."/>
            <person name="Burns P."/>
            <person name="Jenkins J."/>
            <person name="Prochnik S."/>
            <person name="Shu S."/>
            <person name="Chapman J."/>
            <person name="Pitluck S."/>
            <person name="Schmutz J."/>
            <person name="Rokhsar D."/>
        </authorList>
    </citation>
    <scope>NUCLEOTIDE SEQUENCE</scope>
</reference>
<dbReference type="PROSITE" id="PS51795">
    <property type="entry name" value="ZF_FLZ"/>
    <property type="match status" value="1"/>
</dbReference>
<feature type="compositionally biased region" description="Low complexity" evidence="7">
    <location>
        <begin position="40"/>
        <end position="59"/>
    </location>
</feature>
<feature type="region of interest" description="Disordered" evidence="7">
    <location>
        <begin position="1"/>
        <end position="60"/>
    </location>
</feature>
<keyword evidence="10" id="KW-1185">Reference proteome</keyword>
<evidence type="ECO:0000256" key="4">
    <source>
        <dbReference type="ARBA" id="ARBA00022723"/>
    </source>
</evidence>